<evidence type="ECO:0000259" key="2">
    <source>
        <dbReference type="SMART" id="SM00596"/>
    </source>
</evidence>
<evidence type="ECO:0000256" key="1">
    <source>
        <dbReference type="SAM" id="MobiDB-lite"/>
    </source>
</evidence>
<reference evidence="3 4" key="1">
    <citation type="submission" date="2024-06" db="EMBL/GenBank/DDBJ databases">
        <title>A chromosome-level genome assembly of beet webworm, Loxostege sticticalis.</title>
        <authorList>
            <person name="Zhang Y."/>
        </authorList>
    </citation>
    <scope>NUCLEOTIDE SEQUENCE [LARGE SCALE GENOMIC DNA]</scope>
    <source>
        <strain evidence="3">AQ028</strain>
        <tissue evidence="3">Male pupae</tissue>
    </source>
</reference>
<feature type="compositionally biased region" description="Pro residues" evidence="1">
    <location>
        <begin position="228"/>
        <end position="243"/>
    </location>
</feature>
<feature type="domain" description="Pre-C2HC" evidence="2">
    <location>
        <begin position="26"/>
        <end position="95"/>
    </location>
</feature>
<dbReference type="PANTHER" id="PTHR33273">
    <property type="entry name" value="DOMAIN-CONTAINING PROTEIN, PUTATIVE-RELATED"/>
    <property type="match status" value="1"/>
</dbReference>
<evidence type="ECO:0000313" key="3">
    <source>
        <dbReference type="EMBL" id="KAL0820818.1"/>
    </source>
</evidence>
<dbReference type="Pfam" id="PF07530">
    <property type="entry name" value="PRE_C2HC"/>
    <property type="match status" value="1"/>
</dbReference>
<comment type="caution">
    <text evidence="3">The sequence shown here is derived from an EMBL/GenBank/DDBJ whole genome shotgun (WGS) entry which is preliminary data.</text>
</comment>
<feature type="region of interest" description="Disordered" evidence="1">
    <location>
        <begin position="252"/>
        <end position="285"/>
    </location>
</feature>
<feature type="region of interest" description="Disordered" evidence="1">
    <location>
        <begin position="155"/>
        <end position="188"/>
    </location>
</feature>
<organism evidence="3 4">
    <name type="scientific">Loxostege sticticalis</name>
    <name type="common">Beet webworm moth</name>
    <dbReference type="NCBI Taxonomy" id="481309"/>
    <lineage>
        <taxon>Eukaryota</taxon>
        <taxon>Metazoa</taxon>
        <taxon>Ecdysozoa</taxon>
        <taxon>Arthropoda</taxon>
        <taxon>Hexapoda</taxon>
        <taxon>Insecta</taxon>
        <taxon>Pterygota</taxon>
        <taxon>Neoptera</taxon>
        <taxon>Endopterygota</taxon>
        <taxon>Lepidoptera</taxon>
        <taxon>Glossata</taxon>
        <taxon>Ditrysia</taxon>
        <taxon>Pyraloidea</taxon>
        <taxon>Crambidae</taxon>
        <taxon>Pyraustinae</taxon>
        <taxon>Loxostege</taxon>
    </lineage>
</organism>
<dbReference type="SMART" id="SM00596">
    <property type="entry name" value="PRE_C2HC"/>
    <property type="match status" value="1"/>
</dbReference>
<name>A0ABD0SLU3_LOXSC</name>
<dbReference type="AlphaFoldDB" id="A0ABD0SLU3"/>
<dbReference type="Proteomes" id="UP001549921">
    <property type="component" value="Unassembled WGS sequence"/>
</dbReference>
<gene>
    <name evidence="3" type="ORF">ABMA28_005496</name>
</gene>
<feature type="compositionally biased region" description="Low complexity" evidence="1">
    <location>
        <begin position="252"/>
        <end position="267"/>
    </location>
</feature>
<evidence type="ECO:0000313" key="4">
    <source>
        <dbReference type="Proteomes" id="UP001549921"/>
    </source>
</evidence>
<dbReference type="PANTHER" id="PTHR33273:SF2">
    <property type="entry name" value="ENDONUCLEASE_EXONUCLEASE_PHOSPHATASE DOMAIN-CONTAINING PROTEIN"/>
    <property type="match status" value="1"/>
</dbReference>
<accession>A0ABD0SLU3</accession>
<feature type="region of interest" description="Disordered" evidence="1">
    <location>
        <begin position="228"/>
        <end position="247"/>
    </location>
</feature>
<proteinExistence type="predicted"/>
<dbReference type="EMBL" id="JBEDNZ010000018">
    <property type="protein sequence ID" value="KAL0820818.1"/>
    <property type="molecule type" value="Genomic_DNA"/>
</dbReference>
<protein>
    <recommendedName>
        <fullName evidence="2">Pre-C2HC domain-containing protein</fullName>
    </recommendedName>
</protein>
<dbReference type="InterPro" id="IPR006579">
    <property type="entry name" value="Pre_C2HC_dom"/>
</dbReference>
<sequence length="363" mass="39601">MFHTYTPAEERKIRAVIRGLPKEIDSADILEDLKSQGLPALEVHRLFKAKTKEPYDLVQVVLDPTPSGRDIFNIKSVCHISGLKIEPPHKKNSPGQCHKCQLYGHSARNCHARPRCVKCLGDHGTADCSRQKDTATEPPACVLCGQVGHTANYRGCPRAPRVQTRGKPPRASQHAPSVRPHPAPSMAPELRPYGLNAWASPLSRVPTVAPPPALSQHVAEAPQLWQPQPIPVAPQAPSLPPQAPTAALQAPFPQQAPKKVPQPTKAPIASRDPRPNAPKTPVLTPVSQSCDFRADVQLLANLADTINTSEIELVAAKIRANIHNKINLVCIMNEHKALFDALASLTLWFIPRVACTTKRIMAH</sequence>